<evidence type="ECO:0000313" key="3">
    <source>
        <dbReference type="Proteomes" id="UP000799750"/>
    </source>
</evidence>
<proteinExistence type="predicted"/>
<dbReference type="AlphaFoldDB" id="A0A6A6R620"/>
<keyword evidence="3" id="KW-1185">Reference proteome</keyword>
<accession>A0A6A6R620</accession>
<dbReference type="Proteomes" id="UP000799750">
    <property type="component" value="Unassembled WGS sequence"/>
</dbReference>
<reference evidence="2" key="1">
    <citation type="journal article" date="2020" name="Stud. Mycol.">
        <title>101 Dothideomycetes genomes: a test case for predicting lifestyles and emergence of pathogens.</title>
        <authorList>
            <person name="Haridas S."/>
            <person name="Albert R."/>
            <person name="Binder M."/>
            <person name="Bloem J."/>
            <person name="Labutti K."/>
            <person name="Salamov A."/>
            <person name="Andreopoulos B."/>
            <person name="Baker S."/>
            <person name="Barry K."/>
            <person name="Bills G."/>
            <person name="Bluhm B."/>
            <person name="Cannon C."/>
            <person name="Castanera R."/>
            <person name="Culley D."/>
            <person name="Daum C."/>
            <person name="Ezra D."/>
            <person name="Gonzalez J."/>
            <person name="Henrissat B."/>
            <person name="Kuo A."/>
            <person name="Liang C."/>
            <person name="Lipzen A."/>
            <person name="Lutzoni F."/>
            <person name="Magnuson J."/>
            <person name="Mondo S."/>
            <person name="Nolan M."/>
            <person name="Ohm R."/>
            <person name="Pangilinan J."/>
            <person name="Park H.-J."/>
            <person name="Ramirez L."/>
            <person name="Alfaro M."/>
            <person name="Sun H."/>
            <person name="Tritt A."/>
            <person name="Yoshinaga Y."/>
            <person name="Zwiers L.-H."/>
            <person name="Turgeon B."/>
            <person name="Goodwin S."/>
            <person name="Spatafora J."/>
            <person name="Crous P."/>
            <person name="Grigoriev I."/>
        </authorList>
    </citation>
    <scope>NUCLEOTIDE SEQUENCE</scope>
    <source>
        <strain evidence="2">CBS 269.34</strain>
    </source>
</reference>
<evidence type="ECO:0000313" key="2">
    <source>
        <dbReference type="EMBL" id="KAF2500021.1"/>
    </source>
</evidence>
<feature type="region of interest" description="Disordered" evidence="1">
    <location>
        <begin position="62"/>
        <end position="81"/>
    </location>
</feature>
<feature type="region of interest" description="Disordered" evidence="1">
    <location>
        <begin position="32"/>
        <end position="56"/>
    </location>
</feature>
<gene>
    <name evidence="2" type="ORF">BU16DRAFT_234556</name>
</gene>
<organism evidence="2 3">
    <name type="scientific">Lophium mytilinum</name>
    <dbReference type="NCBI Taxonomy" id="390894"/>
    <lineage>
        <taxon>Eukaryota</taxon>
        <taxon>Fungi</taxon>
        <taxon>Dikarya</taxon>
        <taxon>Ascomycota</taxon>
        <taxon>Pezizomycotina</taxon>
        <taxon>Dothideomycetes</taxon>
        <taxon>Pleosporomycetidae</taxon>
        <taxon>Mytilinidiales</taxon>
        <taxon>Mytilinidiaceae</taxon>
        <taxon>Lophium</taxon>
    </lineage>
</organism>
<sequence>MRPVYIAPPPLALPIRHCAKFVSRYLAPSVVRPGWLRGPQGPPTASSRPQKERDTTARGLTACDGLTSTHPSAAAASPRCNKAPSHQKSGWEGTCVGRLQPACPHRAQRGGPFESRLSELRPFTGWGAITNPVIQGKVLSSRQPTASAAILFAQSCLLIECRAVNKGRVARIT</sequence>
<evidence type="ECO:0000256" key="1">
    <source>
        <dbReference type="SAM" id="MobiDB-lite"/>
    </source>
</evidence>
<name>A0A6A6R620_9PEZI</name>
<protein>
    <submittedName>
        <fullName evidence="2">Uncharacterized protein</fullName>
    </submittedName>
</protein>
<dbReference type="EMBL" id="MU004183">
    <property type="protein sequence ID" value="KAF2500021.1"/>
    <property type="molecule type" value="Genomic_DNA"/>
</dbReference>